<organism evidence="2 3">
    <name type="scientific">Saitoella complicata (strain BCRC 22490 / CBS 7301 / JCM 7358 / NBRC 10748 / NRRL Y-17804)</name>
    <dbReference type="NCBI Taxonomy" id="698492"/>
    <lineage>
        <taxon>Eukaryota</taxon>
        <taxon>Fungi</taxon>
        <taxon>Dikarya</taxon>
        <taxon>Ascomycota</taxon>
        <taxon>Taphrinomycotina</taxon>
        <taxon>Taphrinomycotina incertae sedis</taxon>
        <taxon>Saitoella</taxon>
    </lineage>
</organism>
<dbReference type="AlphaFoldDB" id="A0A0E9NRF3"/>
<reference evidence="2 3" key="3">
    <citation type="journal article" date="2015" name="Genome Announc.">
        <title>Draft Genome Sequence of the Archiascomycetous Yeast Saitoella complicata.</title>
        <authorList>
            <person name="Yamauchi K."/>
            <person name="Kondo S."/>
            <person name="Hamamoto M."/>
            <person name="Takahashi Y."/>
            <person name="Ogura Y."/>
            <person name="Hayashi T."/>
            <person name="Nishida H."/>
        </authorList>
    </citation>
    <scope>NUCLEOTIDE SEQUENCE [LARGE SCALE GENOMIC DNA]</scope>
    <source>
        <strain evidence="2 3">NRRL Y-17804</strain>
    </source>
</reference>
<dbReference type="EMBL" id="BACD03000069">
    <property type="protein sequence ID" value="GAO52434.1"/>
    <property type="molecule type" value="Genomic_DNA"/>
</dbReference>
<sequence>MSGSAGLPFPQEVNGVNQQRVPLFRALIANIQTRTFSDDFITNPPRIPALTEPPLAKPRGWRVFLVLDPLELVRVQNVIRQQHGLILQEFLEEALGRNQGISSEKEEVKPEERTVPGGLGYHTAVKRECDTIATPSIPFKRPLHFHAPLTSQDFFTNLSGVADCKTDITSKIPSCVKTANPEPFSHIPQSWCCSVKWCLHPVRDTEDLLAHIAAEHPKLPYIKRQPVTVPSQDSALPSTDALTHAQISQPRRSAVTACGRQVRDANDFFAYIVAVHPSLQWYLQHLDTASVLFQSSAIRPAPAPHQNPAPAVQSRLSHGNPSRCRQAPVSTSTLLWLCPVAGCASPPGTVEDICLHAAMNHESIPQTQRVPVPLDPHTSVPMLPVAKHTRKKRKVDTDVPVTVFTSAMPACLASTQASLSFSVIAVSPPSPSLTATPQSQPWSSSPCAVPAFTPATSYQGTPPKPTEQQLPETDMVDMDGIYC</sequence>
<name>A0A0E9NRF3_SAICN</name>
<keyword evidence="3" id="KW-1185">Reference proteome</keyword>
<accession>A0A0E9NRF3</accession>
<proteinExistence type="predicted"/>
<reference evidence="2 3" key="2">
    <citation type="journal article" date="2014" name="J. Gen. Appl. Microbiol.">
        <title>The early diverging ascomycetous budding yeast Saitoella complicata has three histone deacetylases belonging to the Clr6, Hos2, and Rpd3 lineages.</title>
        <authorList>
            <person name="Nishida H."/>
            <person name="Matsumoto T."/>
            <person name="Kondo S."/>
            <person name="Hamamoto M."/>
            <person name="Yoshikawa H."/>
        </authorList>
    </citation>
    <scope>NUCLEOTIDE SEQUENCE [LARGE SCALE GENOMIC DNA]</scope>
    <source>
        <strain evidence="2 3">NRRL Y-17804</strain>
    </source>
</reference>
<evidence type="ECO:0000313" key="3">
    <source>
        <dbReference type="Proteomes" id="UP000033140"/>
    </source>
</evidence>
<dbReference type="Proteomes" id="UP000033140">
    <property type="component" value="Unassembled WGS sequence"/>
</dbReference>
<evidence type="ECO:0000256" key="1">
    <source>
        <dbReference type="SAM" id="MobiDB-lite"/>
    </source>
</evidence>
<gene>
    <name evidence="2" type="ORF">G7K_6510-t2</name>
</gene>
<evidence type="ECO:0000313" key="2">
    <source>
        <dbReference type="EMBL" id="GAO52434.1"/>
    </source>
</evidence>
<comment type="caution">
    <text evidence="2">The sequence shown here is derived from an EMBL/GenBank/DDBJ whole genome shotgun (WGS) entry which is preliminary data.</text>
</comment>
<dbReference type="RefSeq" id="XP_019024887.1">
    <property type="nucleotide sequence ID" value="XM_019167578.1"/>
</dbReference>
<feature type="compositionally biased region" description="Polar residues" evidence="1">
    <location>
        <begin position="454"/>
        <end position="471"/>
    </location>
</feature>
<feature type="region of interest" description="Disordered" evidence="1">
    <location>
        <begin position="453"/>
        <end position="479"/>
    </location>
</feature>
<feature type="region of interest" description="Disordered" evidence="1">
    <location>
        <begin position="301"/>
        <end position="324"/>
    </location>
</feature>
<reference evidence="2 3" key="1">
    <citation type="journal article" date="2011" name="J. Gen. Appl. Microbiol.">
        <title>Draft genome sequencing of the enigmatic yeast Saitoella complicata.</title>
        <authorList>
            <person name="Nishida H."/>
            <person name="Hamamoto M."/>
            <person name="Sugiyama J."/>
        </authorList>
    </citation>
    <scope>NUCLEOTIDE SEQUENCE [LARGE SCALE GENOMIC DNA]</scope>
    <source>
        <strain evidence="2 3">NRRL Y-17804</strain>
    </source>
</reference>
<protein>
    <submittedName>
        <fullName evidence="2">Uncharacterized protein</fullName>
    </submittedName>
</protein>